<reference evidence="2 3" key="1">
    <citation type="submission" date="2024-09" db="EMBL/GenBank/DDBJ databases">
        <authorList>
            <person name="Sun Q."/>
            <person name="Mori K."/>
        </authorList>
    </citation>
    <scope>NUCLEOTIDE SEQUENCE [LARGE SCALE GENOMIC DNA]</scope>
    <source>
        <strain evidence="2 3">CCM 7904</strain>
    </source>
</reference>
<dbReference type="Pfam" id="PF04940">
    <property type="entry name" value="BLUF"/>
    <property type="match status" value="1"/>
</dbReference>
<sequence>MRDMNNGDAPEEVGFCLYRSVALPHMTADEISGIIERSAENNRRMELTGCLHHEDGLFFQWLEGPPIVLFRLLDKLRDDSRHLDMTVLDQGKLPRRLFPDWQMRYSDRTAGSLMDWLQRRDDSSVGSIGTFLREIRA</sequence>
<name>A0ABV6CRD6_9RHOB</name>
<dbReference type="Proteomes" id="UP001589795">
    <property type="component" value="Unassembled WGS sequence"/>
</dbReference>
<dbReference type="SUPFAM" id="SSF54975">
    <property type="entry name" value="Acylphosphatase/BLUF domain-like"/>
    <property type="match status" value="1"/>
</dbReference>
<comment type="caution">
    <text evidence="2">The sequence shown here is derived from an EMBL/GenBank/DDBJ whole genome shotgun (WGS) entry which is preliminary data.</text>
</comment>
<organism evidence="2 3">
    <name type="scientific">Paracoccus rhizosphaerae</name>
    <dbReference type="NCBI Taxonomy" id="1133347"/>
    <lineage>
        <taxon>Bacteria</taxon>
        <taxon>Pseudomonadati</taxon>
        <taxon>Pseudomonadota</taxon>
        <taxon>Alphaproteobacteria</taxon>
        <taxon>Rhodobacterales</taxon>
        <taxon>Paracoccaceae</taxon>
        <taxon>Paracoccus</taxon>
    </lineage>
</organism>
<dbReference type="EMBL" id="JBHLWQ010000146">
    <property type="protein sequence ID" value="MFC0201801.1"/>
    <property type="molecule type" value="Genomic_DNA"/>
</dbReference>
<gene>
    <name evidence="2" type="ORF">ACFFIZ_16165</name>
</gene>
<accession>A0ABV6CRD6</accession>
<protein>
    <submittedName>
        <fullName evidence="2">BLUF domain-containing protein</fullName>
    </submittedName>
</protein>
<evidence type="ECO:0000313" key="3">
    <source>
        <dbReference type="Proteomes" id="UP001589795"/>
    </source>
</evidence>
<dbReference type="Gene3D" id="3.30.70.100">
    <property type="match status" value="1"/>
</dbReference>
<feature type="domain" description="BLUF" evidence="1">
    <location>
        <begin position="13"/>
        <end position="104"/>
    </location>
</feature>
<evidence type="ECO:0000313" key="2">
    <source>
        <dbReference type="EMBL" id="MFC0201801.1"/>
    </source>
</evidence>
<dbReference type="PROSITE" id="PS50925">
    <property type="entry name" value="BLUF"/>
    <property type="match status" value="1"/>
</dbReference>
<dbReference type="InterPro" id="IPR007024">
    <property type="entry name" value="BLUF_domain"/>
</dbReference>
<dbReference type="SMART" id="SM01034">
    <property type="entry name" value="BLUF"/>
    <property type="match status" value="1"/>
</dbReference>
<dbReference type="InterPro" id="IPR036046">
    <property type="entry name" value="Acylphosphatase-like_dom_sf"/>
</dbReference>
<dbReference type="RefSeq" id="WP_265505686.1">
    <property type="nucleotide sequence ID" value="NZ_JAOTBE010000004.1"/>
</dbReference>
<proteinExistence type="predicted"/>
<keyword evidence="3" id="KW-1185">Reference proteome</keyword>
<evidence type="ECO:0000259" key="1">
    <source>
        <dbReference type="PROSITE" id="PS50925"/>
    </source>
</evidence>